<dbReference type="EMBL" id="JARAOO010000007">
    <property type="protein sequence ID" value="KAJ7962643.1"/>
    <property type="molecule type" value="Genomic_DNA"/>
</dbReference>
<proteinExistence type="inferred from homology"/>
<dbReference type="KEGG" id="qsa:O6P43_017843"/>
<keyword evidence="3 9" id="KW-0812">Transmembrane</keyword>
<dbReference type="PANTHER" id="PTHR31425:SF41">
    <property type="entry name" value="ANTHRANILATE PHOSPHORIBOSYLTRANSFERASE-LIKE PROTEIN"/>
    <property type="match status" value="1"/>
</dbReference>
<keyword evidence="6" id="KW-1133">Transmembrane helix</keyword>
<evidence type="ECO:0000313" key="10">
    <source>
        <dbReference type="Proteomes" id="UP001163823"/>
    </source>
</evidence>
<evidence type="ECO:0000256" key="7">
    <source>
        <dbReference type="ARBA" id="ARBA00023136"/>
    </source>
</evidence>
<protein>
    <submittedName>
        <fullName evidence="9">Multiple C2 and transmembrane domain-containing protein 1</fullName>
    </submittedName>
</protein>
<keyword evidence="4" id="KW-0677">Repeat</keyword>
<organism evidence="9 10">
    <name type="scientific">Quillaja saponaria</name>
    <name type="common">Soap bark tree</name>
    <dbReference type="NCBI Taxonomy" id="32244"/>
    <lineage>
        <taxon>Eukaryota</taxon>
        <taxon>Viridiplantae</taxon>
        <taxon>Streptophyta</taxon>
        <taxon>Embryophyta</taxon>
        <taxon>Tracheophyta</taxon>
        <taxon>Spermatophyta</taxon>
        <taxon>Magnoliopsida</taxon>
        <taxon>eudicotyledons</taxon>
        <taxon>Gunneridae</taxon>
        <taxon>Pentapetalae</taxon>
        <taxon>rosids</taxon>
        <taxon>fabids</taxon>
        <taxon>Fabales</taxon>
        <taxon>Quillajaceae</taxon>
        <taxon>Quillaja</taxon>
    </lineage>
</organism>
<feature type="domain" description="C2" evidence="8">
    <location>
        <begin position="21"/>
        <end position="143"/>
    </location>
</feature>
<accession>A0AAD7LR22</accession>
<dbReference type="Pfam" id="PF00168">
    <property type="entry name" value="C2"/>
    <property type="match status" value="3"/>
</dbReference>
<evidence type="ECO:0000256" key="5">
    <source>
        <dbReference type="ARBA" id="ARBA00022837"/>
    </source>
</evidence>
<dbReference type="GO" id="GO:0016020">
    <property type="term" value="C:membrane"/>
    <property type="evidence" value="ECO:0007669"/>
    <property type="project" value="UniProtKB-SubCell"/>
</dbReference>
<dbReference type="InterPro" id="IPR035892">
    <property type="entry name" value="C2_domain_sf"/>
</dbReference>
<dbReference type="Proteomes" id="UP001163823">
    <property type="component" value="Chromosome 7"/>
</dbReference>
<evidence type="ECO:0000259" key="8">
    <source>
        <dbReference type="PROSITE" id="PS50004"/>
    </source>
</evidence>
<dbReference type="InterPro" id="IPR047259">
    <property type="entry name" value="QUIRKY-like"/>
</dbReference>
<evidence type="ECO:0000313" key="9">
    <source>
        <dbReference type="EMBL" id="KAJ7962643.1"/>
    </source>
</evidence>
<gene>
    <name evidence="9" type="ORF">O6P43_017843</name>
</gene>
<feature type="domain" description="C2" evidence="8">
    <location>
        <begin position="334"/>
        <end position="461"/>
    </location>
</feature>
<name>A0AAD7LR22_QUISA</name>
<dbReference type="Pfam" id="PF08372">
    <property type="entry name" value="PRT_C"/>
    <property type="match status" value="1"/>
</dbReference>
<dbReference type="PROSITE" id="PS50004">
    <property type="entry name" value="C2"/>
    <property type="match status" value="3"/>
</dbReference>
<dbReference type="FunFam" id="2.60.40.150:FF:000090">
    <property type="entry name" value="C2 domain-containing protein"/>
    <property type="match status" value="1"/>
</dbReference>
<evidence type="ECO:0000256" key="6">
    <source>
        <dbReference type="ARBA" id="ARBA00022989"/>
    </source>
</evidence>
<evidence type="ECO:0000256" key="1">
    <source>
        <dbReference type="ARBA" id="ARBA00004141"/>
    </source>
</evidence>
<evidence type="ECO:0000256" key="3">
    <source>
        <dbReference type="ARBA" id="ARBA00022692"/>
    </source>
</evidence>
<keyword evidence="5" id="KW-0106">Calcium</keyword>
<comment type="similarity">
    <text evidence="2">Belongs to the MCTP family.</text>
</comment>
<comment type="subcellular location">
    <subcellularLocation>
        <location evidence="1">Membrane</location>
        <topology evidence="1">Multi-pass membrane protein</topology>
    </subcellularLocation>
</comment>
<keyword evidence="7" id="KW-0472">Membrane</keyword>
<dbReference type="SMART" id="SM00239">
    <property type="entry name" value="C2"/>
    <property type="match status" value="3"/>
</dbReference>
<keyword evidence="10" id="KW-1185">Reference proteome</keyword>
<sequence>MAKQSKENDLSVKEISPKISAINNNNITSGLDLVEISQFLYVRIKKAINLPGICGPNTCIPSVEVKLGEFKGTTPYVINCSNPEWNRVFAFSKELIQTLALSSFVILVKDKAVRNEPTIVIELKDGDGPKNMYTGELLMSVWIGTQADDAFLDAFHFDADQVSDDNIGNTRAKVYLQPRIWILRVYVYEGQDFSITEATDNSGIFIQANFGSVTLRSKLVKTKKNVNPKWNENLFFAAAEQIDGHMVFTVVHETPSNHQCLGTYDFPLKGVSKKLDGAPPAGKWCNLKRPIVMKDQQDQGKGKVQQDQVEFKSKLKLGISLDGGYHIFDEDPEFSSDFRATAKKLSKSHIGFFELGILSATGLAAMKKGKKENNRTDAYCVVKYGPKWIRTRTIVDSLSPKWNEQYSWEVYDICTFITILVLDNAHVQGGRIAEGVRDAKMGKVTIGLSTLEVGRIYTYSYPLLQHQPSLGLKKMGEIQLAFRLKLLISKFDLLHTYAYFLHPRLHYTSPLSRAHTDNLSKQAVMLISKWFKQAEPPLREEVVNHMLAVRAKLWSMLNGRTTFDRISVFLNALVATCKWFEEVMYWKDFQRTLMVHAALVGVIFCPKSVLQTIFAYLILNVLSQYSKRPRHPAQVDFKLSHIHTATVDELQEEFDPVPSKYGGVVLRNRYDRLRKFGGRMWTVILGFAYLLKHPRFRAGAPFGIPRNLLSRMPTNVDYML</sequence>
<dbReference type="InterPro" id="IPR013583">
    <property type="entry name" value="MCTP_C"/>
</dbReference>
<reference evidence="9" key="1">
    <citation type="journal article" date="2023" name="Science">
        <title>Elucidation of the pathway for biosynthesis of saponin adjuvants from the soapbark tree.</title>
        <authorList>
            <person name="Reed J."/>
            <person name="Orme A."/>
            <person name="El-Demerdash A."/>
            <person name="Owen C."/>
            <person name="Martin L.B.B."/>
            <person name="Misra R.C."/>
            <person name="Kikuchi S."/>
            <person name="Rejzek M."/>
            <person name="Martin A.C."/>
            <person name="Harkess A."/>
            <person name="Leebens-Mack J."/>
            <person name="Louveau T."/>
            <person name="Stephenson M.J."/>
            <person name="Osbourn A."/>
        </authorList>
    </citation>
    <scope>NUCLEOTIDE SEQUENCE</scope>
    <source>
        <strain evidence="9">S10</strain>
    </source>
</reference>
<dbReference type="PANTHER" id="PTHR31425">
    <property type="entry name" value="PHOSPHORIBOSYLANTHRANILATE TRANSFERASE ISOFORM 1"/>
    <property type="match status" value="1"/>
</dbReference>
<evidence type="ECO:0000256" key="4">
    <source>
        <dbReference type="ARBA" id="ARBA00022737"/>
    </source>
</evidence>
<dbReference type="Gene3D" id="2.60.40.150">
    <property type="entry name" value="C2 domain"/>
    <property type="match status" value="3"/>
</dbReference>
<comment type="caution">
    <text evidence="9">The sequence shown here is derived from an EMBL/GenBank/DDBJ whole genome shotgun (WGS) entry which is preliminary data.</text>
</comment>
<feature type="domain" description="C2" evidence="8">
    <location>
        <begin position="161"/>
        <end position="285"/>
    </location>
</feature>
<evidence type="ECO:0000256" key="2">
    <source>
        <dbReference type="ARBA" id="ARBA00007923"/>
    </source>
</evidence>
<dbReference type="InterPro" id="IPR000008">
    <property type="entry name" value="C2_dom"/>
</dbReference>
<dbReference type="AlphaFoldDB" id="A0AAD7LR22"/>
<dbReference type="SUPFAM" id="SSF49562">
    <property type="entry name" value="C2 domain (Calcium/lipid-binding domain, CaLB)"/>
    <property type="match status" value="3"/>
</dbReference>